<dbReference type="AlphaFoldDB" id="A0A5C6E9L1"/>
<proteinExistence type="predicted"/>
<feature type="transmembrane region" description="Helical" evidence="1">
    <location>
        <begin position="60"/>
        <end position="78"/>
    </location>
</feature>
<protein>
    <submittedName>
        <fullName evidence="2">Uncharacterized protein</fullName>
    </submittedName>
</protein>
<gene>
    <name evidence="2" type="ORF">Q31b_07020</name>
</gene>
<keyword evidence="1" id="KW-1133">Transmembrane helix</keyword>
<evidence type="ECO:0000313" key="2">
    <source>
        <dbReference type="EMBL" id="TWU45528.1"/>
    </source>
</evidence>
<keyword evidence="3" id="KW-1185">Reference proteome</keyword>
<evidence type="ECO:0000256" key="1">
    <source>
        <dbReference type="SAM" id="Phobius"/>
    </source>
</evidence>
<dbReference type="EMBL" id="SJPY01000001">
    <property type="protein sequence ID" value="TWU45528.1"/>
    <property type="molecule type" value="Genomic_DNA"/>
</dbReference>
<comment type="caution">
    <text evidence="2">The sequence shown here is derived from an EMBL/GenBank/DDBJ whole genome shotgun (WGS) entry which is preliminary data.</text>
</comment>
<evidence type="ECO:0000313" key="3">
    <source>
        <dbReference type="Proteomes" id="UP000315471"/>
    </source>
</evidence>
<sequence>MKLLYRMDFDSCLFARFVAVFYYLDFLATNIHGWNTDQAVRFQSVETGVDPWRNNLHRIVLIRGCLLIFVGLSVVVLGRPPVDPAYDC</sequence>
<reference evidence="2 3" key="1">
    <citation type="submission" date="2019-02" db="EMBL/GenBank/DDBJ databases">
        <title>Deep-cultivation of Planctomycetes and their phenomic and genomic characterization uncovers novel biology.</title>
        <authorList>
            <person name="Wiegand S."/>
            <person name="Jogler M."/>
            <person name="Boedeker C."/>
            <person name="Pinto D."/>
            <person name="Vollmers J."/>
            <person name="Rivas-Marin E."/>
            <person name="Kohn T."/>
            <person name="Peeters S.H."/>
            <person name="Heuer A."/>
            <person name="Rast P."/>
            <person name="Oberbeckmann S."/>
            <person name="Bunk B."/>
            <person name="Jeske O."/>
            <person name="Meyerdierks A."/>
            <person name="Storesund J.E."/>
            <person name="Kallscheuer N."/>
            <person name="Luecker S."/>
            <person name="Lage O.M."/>
            <person name="Pohl T."/>
            <person name="Merkel B.J."/>
            <person name="Hornburger P."/>
            <person name="Mueller R.-W."/>
            <person name="Bruemmer F."/>
            <person name="Labrenz M."/>
            <person name="Spormann A.M."/>
            <person name="Op Den Camp H."/>
            <person name="Overmann J."/>
            <person name="Amann R."/>
            <person name="Jetten M.S.M."/>
            <person name="Mascher T."/>
            <person name="Medema M.H."/>
            <person name="Devos D.P."/>
            <person name="Kaster A.-K."/>
            <person name="Ovreas L."/>
            <person name="Rohde M."/>
            <person name="Galperin M.Y."/>
            <person name="Jogler C."/>
        </authorList>
    </citation>
    <scope>NUCLEOTIDE SEQUENCE [LARGE SCALE GENOMIC DNA]</scope>
    <source>
        <strain evidence="2 3">Q31b</strain>
    </source>
</reference>
<organism evidence="2 3">
    <name type="scientific">Novipirellula aureliae</name>
    <dbReference type="NCBI Taxonomy" id="2527966"/>
    <lineage>
        <taxon>Bacteria</taxon>
        <taxon>Pseudomonadati</taxon>
        <taxon>Planctomycetota</taxon>
        <taxon>Planctomycetia</taxon>
        <taxon>Pirellulales</taxon>
        <taxon>Pirellulaceae</taxon>
        <taxon>Novipirellula</taxon>
    </lineage>
</organism>
<dbReference type="Proteomes" id="UP000315471">
    <property type="component" value="Unassembled WGS sequence"/>
</dbReference>
<keyword evidence="1" id="KW-0472">Membrane</keyword>
<name>A0A5C6E9L1_9BACT</name>
<keyword evidence="1" id="KW-0812">Transmembrane</keyword>
<accession>A0A5C6E9L1</accession>